<evidence type="ECO:0000256" key="5">
    <source>
        <dbReference type="ARBA" id="ARBA00022723"/>
    </source>
</evidence>
<keyword evidence="7 9" id="KW-0408">Iron</keyword>
<dbReference type="GO" id="GO:0005737">
    <property type="term" value="C:cytoplasm"/>
    <property type="evidence" value="ECO:0007669"/>
    <property type="project" value="UniProtKB-SubCell"/>
</dbReference>
<dbReference type="RefSeq" id="WP_062123621.1">
    <property type="nucleotide sequence ID" value="NZ_BAZW01000008.1"/>
</dbReference>
<gene>
    <name evidence="11" type="ORF">JCM15548_11549</name>
</gene>
<dbReference type="PANTHER" id="PTHR30352">
    <property type="entry name" value="PYRUVATE FORMATE-LYASE-ACTIVATING ENZYME"/>
    <property type="match status" value="1"/>
</dbReference>
<evidence type="ECO:0000256" key="8">
    <source>
        <dbReference type="ARBA" id="ARBA00023014"/>
    </source>
</evidence>
<dbReference type="PANTHER" id="PTHR30352:SF5">
    <property type="entry name" value="PYRUVATE FORMATE-LYASE 1-ACTIVATING ENZYME"/>
    <property type="match status" value="1"/>
</dbReference>
<dbReference type="InterPro" id="IPR013785">
    <property type="entry name" value="Aldolase_TIM"/>
</dbReference>
<dbReference type="Proteomes" id="UP000032900">
    <property type="component" value="Unassembled WGS sequence"/>
</dbReference>
<keyword evidence="11" id="KW-0670">Pyruvate</keyword>
<dbReference type="Pfam" id="PF04055">
    <property type="entry name" value="Radical_SAM"/>
    <property type="match status" value="1"/>
</dbReference>
<evidence type="ECO:0000313" key="12">
    <source>
        <dbReference type="Proteomes" id="UP000032900"/>
    </source>
</evidence>
<protein>
    <recommendedName>
        <fullName evidence="9">Pyruvate formate-lyase-activating enzyme</fullName>
        <ecNumber evidence="9">1.97.1.4</ecNumber>
    </recommendedName>
</protein>
<comment type="function">
    <text evidence="9">Activation of pyruvate formate-lyase under anaerobic conditions by generation of an organic free radical, using S-adenosylmethionine and reduced flavodoxin as cosubstrates to produce 5'-deoxy-adenosine.</text>
</comment>
<keyword evidence="9" id="KW-0963">Cytoplasm</keyword>
<dbReference type="SFLD" id="SFLDS00029">
    <property type="entry name" value="Radical_SAM"/>
    <property type="match status" value="1"/>
</dbReference>
<dbReference type="InterPro" id="IPR007197">
    <property type="entry name" value="rSAM"/>
</dbReference>
<reference evidence="11 12" key="1">
    <citation type="journal article" date="2015" name="Microbes Environ.">
        <title>Distribution and evolution of nitrogen fixation genes in the phylum bacteroidetes.</title>
        <authorList>
            <person name="Inoue J."/>
            <person name="Oshima K."/>
            <person name="Suda W."/>
            <person name="Sakamoto M."/>
            <person name="Iino T."/>
            <person name="Noda S."/>
            <person name="Hongoh Y."/>
            <person name="Hattori M."/>
            <person name="Ohkuma M."/>
        </authorList>
    </citation>
    <scope>NUCLEOTIDE SEQUENCE [LARGE SCALE GENOMIC DNA]</scope>
    <source>
        <strain evidence="11">JCM 15548</strain>
    </source>
</reference>
<dbReference type="SFLD" id="SFLDG01066">
    <property type="entry name" value="organic_radical-activating_enz"/>
    <property type="match status" value="1"/>
</dbReference>
<evidence type="ECO:0000256" key="9">
    <source>
        <dbReference type="RuleBase" id="RU362053"/>
    </source>
</evidence>
<comment type="similarity">
    <text evidence="2 9">Belongs to the organic radical-activating enzymes family.</text>
</comment>
<dbReference type="InterPro" id="IPR058240">
    <property type="entry name" value="rSAM_sf"/>
</dbReference>
<keyword evidence="8 9" id="KW-0411">Iron-sulfur</keyword>
<evidence type="ECO:0000256" key="1">
    <source>
        <dbReference type="ARBA" id="ARBA00002918"/>
    </source>
</evidence>
<evidence type="ECO:0000256" key="2">
    <source>
        <dbReference type="ARBA" id="ARBA00009777"/>
    </source>
</evidence>
<comment type="function">
    <text evidence="1">Activation of pyruvate formate-lyase 1 under anaerobic conditions by generation of an organic free radical, using S-adenosylmethionine and reduced flavodoxin as cosubstrates to produce 5'-deoxy-adenosine.</text>
</comment>
<dbReference type="EC" id="1.97.1.4" evidence="9"/>
<sequence>MLNVHSIESLGTYDGPGIRLVIFLQGCNFKCLYCANPDTIAYEGGKSYAVEELVQMAQRQRPFFGKRGGVTVSGGEPLMQAKELIELFRRLKEEGINTCIDTNGSILTSASKTLLEHTDLVLLDIKHIDGSKHKKLTGVSNERTLAFADYLAGINQSTWIRYVLVPGYSDDPADLHALGRRLTGMNNIEKLEIQPYHKLGVHKYESLGWPYELSGVSANTPEQLNVAKKIFEGYVKEVVVN</sequence>
<proteinExistence type="inferred from homology"/>
<evidence type="ECO:0000256" key="4">
    <source>
        <dbReference type="ARBA" id="ARBA00022691"/>
    </source>
</evidence>
<accession>A0A0E9LWZ4</accession>
<dbReference type="SUPFAM" id="SSF102114">
    <property type="entry name" value="Radical SAM enzymes"/>
    <property type="match status" value="1"/>
</dbReference>
<keyword evidence="12" id="KW-1185">Reference proteome</keyword>
<dbReference type="CDD" id="cd01335">
    <property type="entry name" value="Radical_SAM"/>
    <property type="match status" value="1"/>
</dbReference>
<evidence type="ECO:0000256" key="7">
    <source>
        <dbReference type="ARBA" id="ARBA00023004"/>
    </source>
</evidence>
<keyword evidence="6 9" id="KW-0560">Oxidoreductase</keyword>
<dbReference type="NCBIfam" id="TIGR02493">
    <property type="entry name" value="PFLA"/>
    <property type="match status" value="1"/>
</dbReference>
<evidence type="ECO:0000313" key="11">
    <source>
        <dbReference type="EMBL" id="GAO29370.1"/>
    </source>
</evidence>
<dbReference type="InterPro" id="IPR034457">
    <property type="entry name" value="Organic_radical-activating"/>
</dbReference>
<feature type="domain" description="Radical SAM core" evidence="10">
    <location>
        <begin position="13"/>
        <end position="235"/>
    </location>
</feature>
<dbReference type="Gene3D" id="3.20.20.70">
    <property type="entry name" value="Aldolase class I"/>
    <property type="match status" value="1"/>
</dbReference>
<dbReference type="OrthoDB" id="9782387at2"/>
<dbReference type="GO" id="GO:0046872">
    <property type="term" value="F:metal ion binding"/>
    <property type="evidence" value="ECO:0007669"/>
    <property type="project" value="UniProtKB-UniRule"/>
</dbReference>
<comment type="catalytic activity">
    <reaction evidence="9">
        <text>glycyl-[formate C-acetyltransferase] + reduced [flavodoxin] + S-adenosyl-L-methionine = glycin-2-yl radical-[formate C-acetyltransferase] + semiquinone [flavodoxin] + 5'-deoxyadenosine + L-methionine + H(+)</text>
        <dbReference type="Rhea" id="RHEA:19225"/>
        <dbReference type="Rhea" id="RHEA-COMP:10622"/>
        <dbReference type="Rhea" id="RHEA-COMP:12190"/>
        <dbReference type="Rhea" id="RHEA-COMP:12191"/>
        <dbReference type="Rhea" id="RHEA-COMP:14480"/>
        <dbReference type="ChEBI" id="CHEBI:15378"/>
        <dbReference type="ChEBI" id="CHEBI:17319"/>
        <dbReference type="ChEBI" id="CHEBI:29947"/>
        <dbReference type="ChEBI" id="CHEBI:32722"/>
        <dbReference type="ChEBI" id="CHEBI:57618"/>
        <dbReference type="ChEBI" id="CHEBI:57844"/>
        <dbReference type="ChEBI" id="CHEBI:59789"/>
        <dbReference type="ChEBI" id="CHEBI:140311"/>
        <dbReference type="EC" id="1.97.1.4"/>
    </reaction>
</comment>
<evidence type="ECO:0000259" key="10">
    <source>
        <dbReference type="PROSITE" id="PS51918"/>
    </source>
</evidence>
<dbReference type="PROSITE" id="PS51918">
    <property type="entry name" value="RADICAL_SAM"/>
    <property type="match status" value="1"/>
</dbReference>
<dbReference type="EMBL" id="BAZW01000008">
    <property type="protein sequence ID" value="GAO29370.1"/>
    <property type="molecule type" value="Genomic_DNA"/>
</dbReference>
<dbReference type="InterPro" id="IPR001989">
    <property type="entry name" value="Radical_activat_CS"/>
</dbReference>
<evidence type="ECO:0000256" key="3">
    <source>
        <dbReference type="ARBA" id="ARBA00022485"/>
    </source>
</evidence>
<dbReference type="GO" id="GO:0051539">
    <property type="term" value="F:4 iron, 4 sulfur cluster binding"/>
    <property type="evidence" value="ECO:0007669"/>
    <property type="project" value="UniProtKB-UniRule"/>
</dbReference>
<keyword evidence="5 9" id="KW-0479">Metal-binding</keyword>
<evidence type="ECO:0000256" key="6">
    <source>
        <dbReference type="ARBA" id="ARBA00023002"/>
    </source>
</evidence>
<comment type="cofactor">
    <cofactor evidence="9">
        <name>[4Fe-4S] cluster</name>
        <dbReference type="ChEBI" id="CHEBI:49883"/>
    </cofactor>
    <text evidence="9">Binds 1 [4Fe-4S] cluster. The cluster is coordinated with 3 cysteines and an exchangeable S-adenosyl-L-methionine.</text>
</comment>
<keyword evidence="4 9" id="KW-0949">S-adenosyl-L-methionine</keyword>
<dbReference type="PROSITE" id="PS01087">
    <property type="entry name" value="RADICAL_ACTIVATING"/>
    <property type="match status" value="1"/>
</dbReference>
<comment type="caution">
    <text evidence="11">The sequence shown here is derived from an EMBL/GenBank/DDBJ whole genome shotgun (WGS) entry which is preliminary data.</text>
</comment>
<name>A0A0E9LWZ4_9BACT</name>
<dbReference type="STRING" id="1236989.JCM15548_11549"/>
<dbReference type="InterPro" id="IPR012838">
    <property type="entry name" value="PFL1_activating"/>
</dbReference>
<dbReference type="GO" id="GO:0043365">
    <property type="term" value="F:[formate-C-acetyltransferase]-activating enzyme activity"/>
    <property type="evidence" value="ECO:0007669"/>
    <property type="project" value="UniProtKB-UniRule"/>
</dbReference>
<dbReference type="SFLD" id="SFLDG01067">
    <property type="entry name" value="SPASM/twitch_domain_containing"/>
    <property type="match status" value="1"/>
</dbReference>
<keyword evidence="11" id="KW-0456">Lyase</keyword>
<dbReference type="AlphaFoldDB" id="A0A0E9LWZ4"/>
<comment type="subcellular location">
    <subcellularLocation>
        <location evidence="9">Cytoplasm</location>
    </subcellularLocation>
</comment>
<keyword evidence="3 9" id="KW-0004">4Fe-4S</keyword>
<organism evidence="11 12">
    <name type="scientific">Geofilum rubicundum JCM 15548</name>
    <dbReference type="NCBI Taxonomy" id="1236989"/>
    <lineage>
        <taxon>Bacteria</taxon>
        <taxon>Pseudomonadati</taxon>
        <taxon>Bacteroidota</taxon>
        <taxon>Bacteroidia</taxon>
        <taxon>Marinilabiliales</taxon>
        <taxon>Marinilabiliaceae</taxon>
        <taxon>Geofilum</taxon>
    </lineage>
</organism>
<dbReference type="GO" id="GO:0016829">
    <property type="term" value="F:lyase activity"/>
    <property type="evidence" value="ECO:0007669"/>
    <property type="project" value="UniProtKB-KW"/>
</dbReference>